<evidence type="ECO:0000313" key="6">
    <source>
        <dbReference type="EMBL" id="VFK02166.1"/>
    </source>
</evidence>
<dbReference type="PANTHER" id="PTHR34847">
    <property type="entry name" value="NODULATION PROTEIN U"/>
    <property type="match status" value="1"/>
</dbReference>
<dbReference type="InterPro" id="IPR031730">
    <property type="entry name" value="Carbam_trans_C"/>
</dbReference>
<organism evidence="5">
    <name type="scientific">Candidatus Kentrum eta</name>
    <dbReference type="NCBI Taxonomy" id="2126337"/>
    <lineage>
        <taxon>Bacteria</taxon>
        <taxon>Pseudomonadati</taxon>
        <taxon>Pseudomonadota</taxon>
        <taxon>Gammaproteobacteria</taxon>
        <taxon>Candidatus Kentrum</taxon>
    </lineage>
</organism>
<dbReference type="Gene3D" id="3.30.420.40">
    <property type="match status" value="2"/>
</dbReference>
<dbReference type="InterPro" id="IPR051338">
    <property type="entry name" value="NodU/CmcH_Carbamoyltrnsfr"/>
</dbReference>
<sequence length="540" mass="60321">MTKENDAHILGIGGLVHDANFCLLDNQGNPIFVGEEERFCREKRRGGFPTYSISYLAKSYHIEVSETSTIVFSRETIPDDKDLKSFLKSTSASVVHVNHHLSHAAGTFYSAPFPEAAILTLDGLGDSICSIMAIGRGKRIEKLAALHYHHSLGILWMRTGWFLGFMADHFFSGAKVMALAAYGKPVYEDVFRGLFNLYADGSYELNPGRFPIESVARFWEKEKPFFLEKALGIPPREPDLPVLQVHKDIAASMQKVSEELTLHMVRGLHRRTGLENLCLAGGVALNCLQNARILRDGPFEKIFITPNASDCGNGMGAALYHYHHNLGGERQWYMTTPYLGAGYSTDEIESAITKAGVEYRIPESIAKTAAMTLVQGHVIGWFQGRAEIGPRALGNRSILADPRKPNIRNYLNQKIKHREWFRPFSAAILEGKVPEYFECKGDFPYMLFAFPARPDKADKIPGVLHVDMTSRIQTVSDKNNPLFHGLINEFYIETGIPMVLNTSFNDHGEPIVNSPTDALRRFLASGLDALAIGPFWIERS</sequence>
<dbReference type="EMBL" id="CAADFJ010000083">
    <property type="protein sequence ID" value="VFK02166.1"/>
    <property type="molecule type" value="Genomic_DNA"/>
</dbReference>
<evidence type="ECO:0000313" key="4">
    <source>
        <dbReference type="EMBL" id="VFJ95361.1"/>
    </source>
</evidence>
<dbReference type="InterPro" id="IPR003696">
    <property type="entry name" value="Carbtransf_dom"/>
</dbReference>
<dbReference type="SUPFAM" id="SSF53067">
    <property type="entry name" value="Actin-like ATPase domain"/>
    <property type="match status" value="1"/>
</dbReference>
<dbReference type="PANTHER" id="PTHR34847:SF1">
    <property type="entry name" value="NODULATION PROTEIN U"/>
    <property type="match status" value="1"/>
</dbReference>
<evidence type="ECO:0000259" key="3">
    <source>
        <dbReference type="Pfam" id="PF16861"/>
    </source>
</evidence>
<evidence type="ECO:0000313" key="5">
    <source>
        <dbReference type="EMBL" id="VFJ96107.1"/>
    </source>
</evidence>
<dbReference type="CDD" id="cd24098">
    <property type="entry name" value="ASKHA_NBD_TobZ_N"/>
    <property type="match status" value="1"/>
</dbReference>
<dbReference type="AlphaFoldDB" id="A0A450UU95"/>
<dbReference type="EMBL" id="CAADFG010000086">
    <property type="protein sequence ID" value="VFJ95361.1"/>
    <property type="molecule type" value="Genomic_DNA"/>
</dbReference>
<evidence type="ECO:0000256" key="1">
    <source>
        <dbReference type="ARBA" id="ARBA00006129"/>
    </source>
</evidence>
<protein>
    <submittedName>
        <fullName evidence="5">Carbamoyltransferase</fullName>
    </submittedName>
</protein>
<gene>
    <name evidence="4" type="ORF">BECKH772A_GA0070896_100864</name>
    <name evidence="5" type="ORF">BECKH772B_GA0070898_100876</name>
    <name evidence="6" type="ORF">BECKH772C_GA0070978_100836</name>
</gene>
<dbReference type="Pfam" id="PF16861">
    <property type="entry name" value="Carbam_trans_C"/>
    <property type="match status" value="1"/>
</dbReference>
<feature type="domain" description="Carbamoyltransferase" evidence="2">
    <location>
        <begin position="91"/>
        <end position="319"/>
    </location>
</feature>
<comment type="similarity">
    <text evidence="1">Belongs to the NodU/CmcH family.</text>
</comment>
<evidence type="ECO:0000259" key="2">
    <source>
        <dbReference type="Pfam" id="PF02543"/>
    </source>
</evidence>
<dbReference type="GO" id="GO:0016740">
    <property type="term" value="F:transferase activity"/>
    <property type="evidence" value="ECO:0007669"/>
    <property type="project" value="UniProtKB-KW"/>
</dbReference>
<feature type="domain" description="Carbamoyltransferase C-terminal" evidence="3">
    <location>
        <begin position="371"/>
        <end position="539"/>
    </location>
</feature>
<accession>A0A450UU95</accession>
<keyword evidence="5" id="KW-0808">Transferase</keyword>
<proteinExistence type="inferred from homology"/>
<dbReference type="InterPro" id="IPR038152">
    <property type="entry name" value="Carbam_trans_C_sf"/>
</dbReference>
<dbReference type="Pfam" id="PF02543">
    <property type="entry name" value="Carbam_trans_N"/>
    <property type="match status" value="1"/>
</dbReference>
<reference evidence="5" key="1">
    <citation type="submission" date="2019-02" db="EMBL/GenBank/DDBJ databases">
        <authorList>
            <person name="Gruber-Vodicka R. H."/>
            <person name="Seah K. B. B."/>
        </authorList>
    </citation>
    <scope>NUCLEOTIDE SEQUENCE</scope>
    <source>
        <strain evidence="6">BECK_SA2B12</strain>
        <strain evidence="4">BECK_SA2B15</strain>
        <strain evidence="5">BECK_SA2B20</strain>
    </source>
</reference>
<dbReference type="Gene3D" id="3.90.870.20">
    <property type="entry name" value="Carbamoyltransferase, C-terminal domain"/>
    <property type="match status" value="1"/>
</dbReference>
<dbReference type="InterPro" id="IPR043129">
    <property type="entry name" value="ATPase_NBD"/>
</dbReference>
<name>A0A450UU95_9GAMM</name>
<dbReference type="EMBL" id="CAADFI010000087">
    <property type="protein sequence ID" value="VFJ96107.1"/>
    <property type="molecule type" value="Genomic_DNA"/>
</dbReference>